<organism evidence="1 2">
    <name type="scientific">Metabacillus niabensis</name>
    <dbReference type="NCBI Taxonomy" id="324854"/>
    <lineage>
        <taxon>Bacteria</taxon>
        <taxon>Bacillati</taxon>
        <taxon>Bacillota</taxon>
        <taxon>Bacilli</taxon>
        <taxon>Bacillales</taxon>
        <taxon>Bacillaceae</taxon>
        <taxon>Metabacillus</taxon>
    </lineage>
</organism>
<evidence type="ECO:0000313" key="2">
    <source>
        <dbReference type="Proteomes" id="UP001232245"/>
    </source>
</evidence>
<protein>
    <submittedName>
        <fullName evidence="1">Uncharacterized protein</fullName>
    </submittedName>
</protein>
<dbReference type="EMBL" id="JAUSTZ010000017">
    <property type="protein sequence ID" value="MDQ0228237.1"/>
    <property type="molecule type" value="Genomic_DNA"/>
</dbReference>
<dbReference type="RefSeq" id="WP_307190871.1">
    <property type="nucleotide sequence ID" value="NZ_JAUSTZ010000017.1"/>
</dbReference>
<dbReference type="Proteomes" id="UP001232245">
    <property type="component" value="Unassembled WGS sequence"/>
</dbReference>
<sequence length="105" mass="12496">MEKLTVTGWLNVENLTKNEIDFLLTFIPTINYLQKCSDKKTVAYKMFKEQFPTFIVEQEFNYYEYELLNSVIQINIPNKISTKELLERMSEQGFCKPFCDSFLNN</sequence>
<gene>
    <name evidence="1" type="ORF">J2S02_004617</name>
</gene>
<keyword evidence="2" id="KW-1185">Reference proteome</keyword>
<evidence type="ECO:0000313" key="1">
    <source>
        <dbReference type="EMBL" id="MDQ0228237.1"/>
    </source>
</evidence>
<name>A0ABT9Z7J5_9BACI</name>
<accession>A0ABT9Z7J5</accession>
<reference evidence="1 2" key="1">
    <citation type="submission" date="2023-07" db="EMBL/GenBank/DDBJ databases">
        <title>Genomic Encyclopedia of Type Strains, Phase IV (KMG-IV): sequencing the most valuable type-strain genomes for metagenomic binning, comparative biology and taxonomic classification.</title>
        <authorList>
            <person name="Goeker M."/>
        </authorList>
    </citation>
    <scope>NUCLEOTIDE SEQUENCE [LARGE SCALE GENOMIC DNA]</scope>
    <source>
        <strain evidence="1 2">DSM 17723</strain>
    </source>
</reference>
<proteinExistence type="predicted"/>
<comment type="caution">
    <text evidence="1">The sequence shown here is derived from an EMBL/GenBank/DDBJ whole genome shotgun (WGS) entry which is preliminary data.</text>
</comment>